<dbReference type="AlphaFoldDB" id="A0A967B0Q2"/>
<feature type="binding site" evidence="8">
    <location>
        <position position="5"/>
    </location>
    <ligand>
        <name>Mg(2+)</name>
        <dbReference type="ChEBI" id="CHEBI:18420"/>
    </ligand>
</feature>
<dbReference type="PANTHER" id="PTHR33653">
    <property type="entry name" value="RIBONUCLEASE VAPC2"/>
    <property type="match status" value="1"/>
</dbReference>
<evidence type="ECO:0000256" key="6">
    <source>
        <dbReference type="ARBA" id="ARBA00022842"/>
    </source>
</evidence>
<dbReference type="InterPro" id="IPR002716">
    <property type="entry name" value="PIN_dom"/>
</dbReference>
<evidence type="ECO:0000256" key="5">
    <source>
        <dbReference type="ARBA" id="ARBA00022801"/>
    </source>
</evidence>
<dbReference type="CDD" id="cd18731">
    <property type="entry name" value="PIN_NgFitB-like"/>
    <property type="match status" value="1"/>
</dbReference>
<protein>
    <recommendedName>
        <fullName evidence="8">Ribonuclease VapC</fullName>
        <shortName evidence="8">RNase VapC</shortName>
        <ecNumber evidence="8">3.1.-.-</ecNumber>
    </recommendedName>
    <alternativeName>
        <fullName evidence="8">Toxin VapC</fullName>
    </alternativeName>
</protein>
<dbReference type="Pfam" id="PF01850">
    <property type="entry name" value="PIN"/>
    <property type="match status" value="1"/>
</dbReference>
<keyword evidence="3 8" id="KW-0540">Nuclease</keyword>
<evidence type="ECO:0000313" key="11">
    <source>
        <dbReference type="Proteomes" id="UP000744769"/>
    </source>
</evidence>
<keyword evidence="11" id="KW-1185">Reference proteome</keyword>
<sequence length="139" mass="14528">MIVLDTNVISEVFRPRPSPAVVDWLQSLTGEVAITAITLAELQAGLEALPAGRRSRALRAQVSAALEPYLNDGSVLPFDAAAAPHYAGILTARQSAGLPISTADAQIAAICRAHGATLATRNVKDFVEAGVEVVDPWTA</sequence>
<dbReference type="GO" id="GO:0000287">
    <property type="term" value="F:magnesium ion binding"/>
    <property type="evidence" value="ECO:0007669"/>
    <property type="project" value="UniProtKB-UniRule"/>
</dbReference>
<evidence type="ECO:0000256" key="8">
    <source>
        <dbReference type="HAMAP-Rule" id="MF_00265"/>
    </source>
</evidence>
<comment type="cofactor">
    <cofactor evidence="1 8">
        <name>Mg(2+)</name>
        <dbReference type="ChEBI" id="CHEBI:18420"/>
    </cofactor>
</comment>
<evidence type="ECO:0000256" key="3">
    <source>
        <dbReference type="ARBA" id="ARBA00022722"/>
    </source>
</evidence>
<accession>A0A967B0Q2</accession>
<proteinExistence type="inferred from homology"/>
<dbReference type="GO" id="GO:0090729">
    <property type="term" value="F:toxin activity"/>
    <property type="evidence" value="ECO:0007669"/>
    <property type="project" value="UniProtKB-KW"/>
</dbReference>
<dbReference type="GO" id="GO:0004540">
    <property type="term" value="F:RNA nuclease activity"/>
    <property type="evidence" value="ECO:0007669"/>
    <property type="project" value="InterPro"/>
</dbReference>
<evidence type="ECO:0000256" key="4">
    <source>
        <dbReference type="ARBA" id="ARBA00022723"/>
    </source>
</evidence>
<dbReference type="EC" id="3.1.-.-" evidence="8"/>
<dbReference type="Gene3D" id="3.40.50.1010">
    <property type="entry name" value="5'-nuclease"/>
    <property type="match status" value="1"/>
</dbReference>
<dbReference type="HAMAP" id="MF_00265">
    <property type="entry name" value="VapC_Nob1"/>
    <property type="match status" value="1"/>
</dbReference>
<comment type="caution">
    <text evidence="10">The sequence shown here is derived from an EMBL/GenBank/DDBJ whole genome shotgun (WGS) entry which is preliminary data.</text>
</comment>
<feature type="domain" description="PIN" evidence="9">
    <location>
        <begin position="2"/>
        <end position="123"/>
    </location>
</feature>
<evidence type="ECO:0000313" key="10">
    <source>
        <dbReference type="EMBL" id="NHN55105.1"/>
    </source>
</evidence>
<dbReference type="SUPFAM" id="SSF88723">
    <property type="entry name" value="PIN domain-like"/>
    <property type="match status" value="1"/>
</dbReference>
<evidence type="ECO:0000256" key="7">
    <source>
        <dbReference type="ARBA" id="ARBA00038093"/>
    </source>
</evidence>
<dbReference type="EMBL" id="JAAOIV010000003">
    <property type="protein sequence ID" value="NHN55105.1"/>
    <property type="molecule type" value="Genomic_DNA"/>
</dbReference>
<feature type="binding site" evidence="8">
    <location>
        <position position="104"/>
    </location>
    <ligand>
        <name>Mg(2+)</name>
        <dbReference type="ChEBI" id="CHEBI:18420"/>
    </ligand>
</feature>
<evidence type="ECO:0000256" key="1">
    <source>
        <dbReference type="ARBA" id="ARBA00001946"/>
    </source>
</evidence>
<reference evidence="10" key="1">
    <citation type="submission" date="2020-03" db="EMBL/GenBank/DDBJ databases">
        <title>Draft sequencing of Calidifontibacter sp. DB0510.</title>
        <authorList>
            <person name="Kim D.-U."/>
        </authorList>
    </citation>
    <scope>NUCLEOTIDE SEQUENCE</scope>
    <source>
        <strain evidence="10">DB0510</strain>
    </source>
</reference>
<comment type="function">
    <text evidence="8">Toxic component of a toxin-antitoxin (TA) system. An RNase.</text>
</comment>
<dbReference type="PANTHER" id="PTHR33653:SF1">
    <property type="entry name" value="RIBONUCLEASE VAPC2"/>
    <property type="match status" value="1"/>
</dbReference>
<dbReference type="InterPro" id="IPR022907">
    <property type="entry name" value="VapC_family"/>
</dbReference>
<keyword evidence="6 8" id="KW-0460">Magnesium</keyword>
<dbReference type="InterPro" id="IPR029060">
    <property type="entry name" value="PIN-like_dom_sf"/>
</dbReference>
<gene>
    <name evidence="8" type="primary">vapC</name>
    <name evidence="10" type="ORF">G9U51_04795</name>
</gene>
<dbReference type="RefSeq" id="WP_166194091.1">
    <property type="nucleotide sequence ID" value="NZ_JAAOIV010000003.1"/>
</dbReference>
<keyword evidence="2 8" id="KW-1277">Toxin-antitoxin system</keyword>
<organism evidence="10 11">
    <name type="scientific">Metallococcus carri</name>
    <dbReference type="NCBI Taxonomy" id="1656884"/>
    <lineage>
        <taxon>Bacteria</taxon>
        <taxon>Bacillati</taxon>
        <taxon>Actinomycetota</taxon>
        <taxon>Actinomycetes</taxon>
        <taxon>Micrococcales</taxon>
        <taxon>Dermacoccaceae</taxon>
        <taxon>Metallococcus</taxon>
    </lineage>
</organism>
<dbReference type="GO" id="GO:0016787">
    <property type="term" value="F:hydrolase activity"/>
    <property type="evidence" value="ECO:0007669"/>
    <property type="project" value="UniProtKB-KW"/>
</dbReference>
<comment type="similarity">
    <text evidence="7 8">Belongs to the PINc/VapC protein family.</text>
</comment>
<dbReference type="Proteomes" id="UP000744769">
    <property type="component" value="Unassembled WGS sequence"/>
</dbReference>
<name>A0A967B0Q2_9MICO</name>
<keyword evidence="4 8" id="KW-0479">Metal-binding</keyword>
<evidence type="ECO:0000256" key="2">
    <source>
        <dbReference type="ARBA" id="ARBA00022649"/>
    </source>
</evidence>
<keyword evidence="5 8" id="KW-0378">Hydrolase</keyword>
<evidence type="ECO:0000259" key="9">
    <source>
        <dbReference type="Pfam" id="PF01850"/>
    </source>
</evidence>
<dbReference type="InterPro" id="IPR050556">
    <property type="entry name" value="Type_II_TA_system_RNase"/>
</dbReference>
<keyword evidence="8" id="KW-0800">Toxin</keyword>